<reference evidence="4" key="1">
    <citation type="journal article" date="2017" name="Cell">
        <title>Insights into land plant evolution garnered from the Marchantia polymorpha genome.</title>
        <authorList>
            <person name="Bowman J.L."/>
            <person name="Kohchi T."/>
            <person name="Yamato K.T."/>
            <person name="Jenkins J."/>
            <person name="Shu S."/>
            <person name="Ishizaki K."/>
            <person name="Yamaoka S."/>
            <person name="Nishihama R."/>
            <person name="Nakamura Y."/>
            <person name="Berger F."/>
            <person name="Adam C."/>
            <person name="Aki S.S."/>
            <person name="Althoff F."/>
            <person name="Araki T."/>
            <person name="Arteaga-Vazquez M.A."/>
            <person name="Balasubrmanian S."/>
            <person name="Barry K."/>
            <person name="Bauer D."/>
            <person name="Boehm C.R."/>
            <person name="Briginshaw L."/>
            <person name="Caballero-Perez J."/>
            <person name="Catarino B."/>
            <person name="Chen F."/>
            <person name="Chiyoda S."/>
            <person name="Chovatia M."/>
            <person name="Davies K.M."/>
            <person name="Delmans M."/>
            <person name="Demura T."/>
            <person name="Dierschke T."/>
            <person name="Dolan L."/>
            <person name="Dorantes-Acosta A.E."/>
            <person name="Eklund D.M."/>
            <person name="Florent S.N."/>
            <person name="Flores-Sandoval E."/>
            <person name="Fujiyama A."/>
            <person name="Fukuzawa H."/>
            <person name="Galik B."/>
            <person name="Grimanelli D."/>
            <person name="Grimwood J."/>
            <person name="Grossniklaus U."/>
            <person name="Hamada T."/>
            <person name="Haseloff J."/>
            <person name="Hetherington A.J."/>
            <person name="Higo A."/>
            <person name="Hirakawa Y."/>
            <person name="Hundley H.N."/>
            <person name="Ikeda Y."/>
            <person name="Inoue K."/>
            <person name="Inoue S.I."/>
            <person name="Ishida S."/>
            <person name="Jia Q."/>
            <person name="Kakita M."/>
            <person name="Kanazawa T."/>
            <person name="Kawai Y."/>
            <person name="Kawashima T."/>
            <person name="Kennedy M."/>
            <person name="Kinose K."/>
            <person name="Kinoshita T."/>
            <person name="Kohara Y."/>
            <person name="Koide E."/>
            <person name="Komatsu K."/>
            <person name="Kopischke S."/>
            <person name="Kubo M."/>
            <person name="Kyozuka J."/>
            <person name="Lagercrantz U."/>
            <person name="Lin S.S."/>
            <person name="Lindquist E."/>
            <person name="Lipzen A.M."/>
            <person name="Lu C.W."/>
            <person name="De Luna E."/>
            <person name="Martienssen R.A."/>
            <person name="Minamino N."/>
            <person name="Mizutani M."/>
            <person name="Mizutani M."/>
            <person name="Mochizuki N."/>
            <person name="Monte I."/>
            <person name="Mosher R."/>
            <person name="Nagasaki H."/>
            <person name="Nakagami H."/>
            <person name="Naramoto S."/>
            <person name="Nishitani K."/>
            <person name="Ohtani M."/>
            <person name="Okamoto T."/>
            <person name="Okumura M."/>
            <person name="Phillips J."/>
            <person name="Pollak B."/>
            <person name="Reinders A."/>
            <person name="Rovekamp M."/>
            <person name="Sano R."/>
            <person name="Sawa S."/>
            <person name="Schmid M.W."/>
            <person name="Shirakawa M."/>
            <person name="Solano R."/>
            <person name="Spunde A."/>
            <person name="Suetsugu N."/>
            <person name="Sugano S."/>
            <person name="Sugiyama A."/>
            <person name="Sun R."/>
            <person name="Suzuki Y."/>
            <person name="Takenaka M."/>
            <person name="Takezawa D."/>
            <person name="Tomogane H."/>
            <person name="Tsuzuki M."/>
            <person name="Ueda T."/>
            <person name="Umeda M."/>
            <person name="Ward J.M."/>
            <person name="Watanabe Y."/>
            <person name="Yazaki K."/>
            <person name="Yokoyama R."/>
            <person name="Yoshitake Y."/>
            <person name="Yotsui I."/>
            <person name="Zachgo S."/>
            <person name="Schmutz J."/>
        </authorList>
    </citation>
    <scope>NUCLEOTIDE SEQUENCE [LARGE SCALE GENOMIC DNA]</scope>
    <source>
        <strain evidence="4">Tak-1</strain>
    </source>
</reference>
<evidence type="ECO:0000256" key="2">
    <source>
        <dbReference type="SAM" id="SignalP"/>
    </source>
</evidence>
<dbReference type="Proteomes" id="UP000244005">
    <property type="component" value="Unassembled WGS sequence"/>
</dbReference>
<dbReference type="EMBL" id="KZ772755">
    <property type="protein sequence ID" value="PTQ34108.1"/>
    <property type="molecule type" value="Genomic_DNA"/>
</dbReference>
<organism evidence="3 4">
    <name type="scientific">Marchantia polymorpha</name>
    <name type="common">Common liverwort</name>
    <name type="synonym">Marchantia aquatica</name>
    <dbReference type="NCBI Taxonomy" id="3197"/>
    <lineage>
        <taxon>Eukaryota</taxon>
        <taxon>Viridiplantae</taxon>
        <taxon>Streptophyta</taxon>
        <taxon>Embryophyta</taxon>
        <taxon>Marchantiophyta</taxon>
        <taxon>Marchantiopsida</taxon>
        <taxon>Marchantiidae</taxon>
        <taxon>Marchantiales</taxon>
        <taxon>Marchantiaceae</taxon>
        <taxon>Marchantia</taxon>
    </lineage>
</organism>
<evidence type="ECO:0000313" key="3">
    <source>
        <dbReference type="EMBL" id="PTQ34108.1"/>
    </source>
</evidence>
<protein>
    <submittedName>
        <fullName evidence="3">Uncharacterized protein</fullName>
    </submittedName>
</protein>
<feature type="region of interest" description="Disordered" evidence="1">
    <location>
        <begin position="36"/>
        <end position="85"/>
    </location>
</feature>
<accession>A0A2R6WJR7</accession>
<feature type="chain" id="PRO_5015314919" evidence="2">
    <location>
        <begin position="29"/>
        <end position="158"/>
    </location>
</feature>
<sequence>MATFSAPPPHSALSLSLSLSLGCPVCAAQSRRNIDQHSNVAPRPVSIARRAGLGSGLRRTHSPCSQTNRSRRPAGSRRDRGRRRKAMVRCRVSGRVGETSRGRIYEIRKVVQFEAHHRMSVVVNRLSLGGSLVARAFSERLAELRAYVESVCGWLVLA</sequence>
<gene>
    <name evidence="3" type="ORF">MARPO_0083s0068</name>
</gene>
<proteinExistence type="predicted"/>
<feature type="signal peptide" evidence="2">
    <location>
        <begin position="1"/>
        <end position="28"/>
    </location>
</feature>
<keyword evidence="2" id="KW-0732">Signal</keyword>
<name>A0A2R6WJR7_MARPO</name>
<feature type="compositionally biased region" description="Basic residues" evidence="1">
    <location>
        <begin position="69"/>
        <end position="85"/>
    </location>
</feature>
<evidence type="ECO:0000256" key="1">
    <source>
        <dbReference type="SAM" id="MobiDB-lite"/>
    </source>
</evidence>
<evidence type="ECO:0000313" key="4">
    <source>
        <dbReference type="Proteomes" id="UP000244005"/>
    </source>
</evidence>
<dbReference type="AlphaFoldDB" id="A0A2R6WJR7"/>
<keyword evidence="4" id="KW-1185">Reference proteome</keyword>